<dbReference type="Ensembl" id="ENSGWIT00000021226.1">
    <property type="protein sequence ID" value="ENSGWIP00000019289.1"/>
    <property type="gene ID" value="ENSGWIG00000010560.1"/>
</dbReference>
<dbReference type="GO" id="GO:0005840">
    <property type="term" value="C:ribosome"/>
    <property type="evidence" value="ECO:0007669"/>
    <property type="project" value="UniProtKB-KW"/>
</dbReference>
<keyword evidence="2" id="KW-0687">Ribonucleoprotein</keyword>
<evidence type="ECO:0000313" key="6">
    <source>
        <dbReference type="Proteomes" id="UP000694680"/>
    </source>
</evidence>
<keyword evidence="2" id="KW-0689">Ribosomal protein</keyword>
<reference evidence="5" key="2">
    <citation type="submission" date="2025-08" db="UniProtKB">
        <authorList>
            <consortium name="Ensembl"/>
        </authorList>
    </citation>
    <scope>IDENTIFICATION</scope>
</reference>
<dbReference type="PROSITE" id="PS50294">
    <property type="entry name" value="WD_REPEATS_REGION"/>
    <property type="match status" value="1"/>
</dbReference>
<dbReference type="SUPFAM" id="SSF50978">
    <property type="entry name" value="WD40 repeat-like"/>
    <property type="match status" value="1"/>
</dbReference>
<dbReference type="Gene3D" id="2.130.10.10">
    <property type="entry name" value="YVTN repeat-like/Quinoprotein amine dehydrogenase"/>
    <property type="match status" value="1"/>
</dbReference>
<dbReference type="InterPro" id="IPR045223">
    <property type="entry name" value="RACK1-like"/>
</dbReference>
<evidence type="ECO:0000256" key="3">
    <source>
        <dbReference type="ARBA" id="ARBA00035297"/>
    </source>
</evidence>
<evidence type="ECO:0000256" key="2">
    <source>
        <dbReference type="ARBA" id="ARBA00022980"/>
    </source>
</evidence>
<dbReference type="InterPro" id="IPR036322">
    <property type="entry name" value="WD40_repeat_dom_sf"/>
</dbReference>
<dbReference type="InterPro" id="IPR015943">
    <property type="entry name" value="WD40/YVTN_repeat-like_dom_sf"/>
</dbReference>
<dbReference type="PROSITE" id="PS50082">
    <property type="entry name" value="WD_REPEATS_2"/>
    <property type="match status" value="2"/>
</dbReference>
<organism evidence="5 6">
    <name type="scientific">Gouania willdenowi</name>
    <name type="common">Blunt-snouted clingfish</name>
    <name type="synonym">Lepadogaster willdenowi</name>
    <dbReference type="NCBI Taxonomy" id="441366"/>
    <lineage>
        <taxon>Eukaryota</taxon>
        <taxon>Metazoa</taxon>
        <taxon>Chordata</taxon>
        <taxon>Craniata</taxon>
        <taxon>Vertebrata</taxon>
        <taxon>Euteleostomi</taxon>
        <taxon>Actinopterygii</taxon>
        <taxon>Neopterygii</taxon>
        <taxon>Teleostei</taxon>
        <taxon>Neoteleostei</taxon>
        <taxon>Acanthomorphata</taxon>
        <taxon>Ovalentaria</taxon>
        <taxon>Blenniimorphae</taxon>
        <taxon>Blenniiformes</taxon>
        <taxon>Gobiesocoidei</taxon>
        <taxon>Gobiesocidae</taxon>
        <taxon>Gobiesocinae</taxon>
        <taxon>Gouania</taxon>
    </lineage>
</organism>
<keyword evidence="4" id="KW-0853">WD repeat</keyword>
<reference evidence="5" key="1">
    <citation type="submission" date="2020-06" db="EMBL/GenBank/DDBJ databases">
        <authorList>
            <consortium name="Wellcome Sanger Institute Data Sharing"/>
        </authorList>
    </citation>
    <scope>NUCLEOTIDE SEQUENCE [LARGE SCALE GENOMIC DNA]</scope>
</reference>
<evidence type="ECO:0000256" key="1">
    <source>
        <dbReference type="ARBA" id="ARBA00007253"/>
    </source>
</evidence>
<dbReference type="SMART" id="SM00320">
    <property type="entry name" value="WD40"/>
    <property type="match status" value="2"/>
</dbReference>
<dbReference type="GO" id="GO:0043022">
    <property type="term" value="F:ribosome binding"/>
    <property type="evidence" value="ECO:0007669"/>
    <property type="project" value="InterPro"/>
</dbReference>
<feature type="repeat" description="WD" evidence="4">
    <location>
        <begin position="11"/>
        <end position="53"/>
    </location>
</feature>
<dbReference type="FunFam" id="2.130.10.10:FF:000615">
    <property type="entry name" value="Receptor for activated C kinase 1"/>
    <property type="match status" value="1"/>
</dbReference>
<dbReference type="AlphaFoldDB" id="A0A8C5EDI9"/>
<dbReference type="InterPro" id="IPR001680">
    <property type="entry name" value="WD40_rpt"/>
</dbReference>
<sequence length="138" mass="15306">MTEQITVRGTVKGQSGWVTQIATTPQYPDMILSASRDHSIIMWKLTRDDTNYGIPQRSLKGHPHFVSDVVISSDGQFALSGSWDGTLRLWDPSNGTTTQWMDDCSFVCILYCCCGECPTGPNGWFLLANEKMPNALLS</sequence>
<proteinExistence type="inferred from homology"/>
<accession>A0A8C5EDI9</accession>
<dbReference type="GO" id="GO:0045182">
    <property type="term" value="F:translation regulator activity"/>
    <property type="evidence" value="ECO:0007669"/>
    <property type="project" value="InterPro"/>
</dbReference>
<keyword evidence="6" id="KW-1185">Reference proteome</keyword>
<feature type="repeat" description="WD" evidence="4">
    <location>
        <begin position="59"/>
        <end position="100"/>
    </location>
</feature>
<evidence type="ECO:0000256" key="4">
    <source>
        <dbReference type="PROSITE-ProRule" id="PRU00221"/>
    </source>
</evidence>
<comment type="similarity">
    <text evidence="1">Belongs to the WD repeat G protein beta family. Ribosomal protein RACK1 subfamily.</text>
</comment>
<reference evidence="5" key="3">
    <citation type="submission" date="2025-09" db="UniProtKB">
        <authorList>
            <consortium name="Ensembl"/>
        </authorList>
    </citation>
    <scope>IDENTIFICATION</scope>
</reference>
<dbReference type="PANTHER" id="PTHR19868">
    <property type="entry name" value="RECEPTOR FOR ACTIVATED PROTEIN KINASE C RACK1"/>
    <property type="match status" value="1"/>
</dbReference>
<name>A0A8C5EDI9_GOUWI</name>
<dbReference type="Proteomes" id="UP000694680">
    <property type="component" value="Chromosome 14"/>
</dbReference>
<evidence type="ECO:0000313" key="5">
    <source>
        <dbReference type="Ensembl" id="ENSGWIP00000019289.1"/>
    </source>
</evidence>
<dbReference type="Pfam" id="PF00400">
    <property type="entry name" value="WD40"/>
    <property type="match status" value="2"/>
</dbReference>
<protein>
    <recommendedName>
        <fullName evidence="3">Small ribosomal subunit protein RACK1</fullName>
    </recommendedName>
</protein>